<feature type="region of interest" description="Disordered" evidence="1">
    <location>
        <begin position="25"/>
        <end position="51"/>
    </location>
</feature>
<feature type="compositionally biased region" description="Basic and acidic residues" evidence="1">
    <location>
        <begin position="25"/>
        <end position="37"/>
    </location>
</feature>
<organism evidence="2 3">
    <name type="scientific">Triplophysa tibetana</name>
    <dbReference type="NCBI Taxonomy" id="1572043"/>
    <lineage>
        <taxon>Eukaryota</taxon>
        <taxon>Metazoa</taxon>
        <taxon>Chordata</taxon>
        <taxon>Craniata</taxon>
        <taxon>Vertebrata</taxon>
        <taxon>Euteleostomi</taxon>
        <taxon>Actinopterygii</taxon>
        <taxon>Neopterygii</taxon>
        <taxon>Teleostei</taxon>
        <taxon>Ostariophysi</taxon>
        <taxon>Cypriniformes</taxon>
        <taxon>Nemacheilidae</taxon>
        <taxon>Triplophysa</taxon>
    </lineage>
</organism>
<dbReference type="GO" id="GO:0000226">
    <property type="term" value="P:microtubule cytoskeleton organization"/>
    <property type="evidence" value="ECO:0007669"/>
    <property type="project" value="TreeGrafter"/>
</dbReference>
<dbReference type="GO" id="GO:0035091">
    <property type="term" value="F:phosphatidylinositol binding"/>
    <property type="evidence" value="ECO:0007669"/>
    <property type="project" value="TreeGrafter"/>
</dbReference>
<dbReference type="GO" id="GO:0045197">
    <property type="term" value="P:establishment or maintenance of epithelial cell apical/basal polarity"/>
    <property type="evidence" value="ECO:0007669"/>
    <property type="project" value="TreeGrafter"/>
</dbReference>
<dbReference type="GO" id="GO:0007155">
    <property type="term" value="P:cell adhesion"/>
    <property type="evidence" value="ECO:0007669"/>
    <property type="project" value="TreeGrafter"/>
</dbReference>
<dbReference type="GO" id="GO:0008104">
    <property type="term" value="P:intracellular protein localization"/>
    <property type="evidence" value="ECO:0007669"/>
    <property type="project" value="TreeGrafter"/>
</dbReference>
<dbReference type="PANTHER" id="PTHR16484:SF10">
    <property type="entry name" value="PARTITIONING DEFECTIVE 3 HOMOLOG"/>
    <property type="match status" value="1"/>
</dbReference>
<dbReference type="GO" id="GO:0043296">
    <property type="term" value="C:apical junction complex"/>
    <property type="evidence" value="ECO:0007669"/>
    <property type="project" value="TreeGrafter"/>
</dbReference>
<feature type="compositionally biased region" description="Basic and acidic residues" evidence="1">
    <location>
        <begin position="169"/>
        <end position="179"/>
    </location>
</feature>
<dbReference type="GO" id="GO:0030010">
    <property type="term" value="P:establishment of cell polarity"/>
    <property type="evidence" value="ECO:0007669"/>
    <property type="project" value="TreeGrafter"/>
</dbReference>
<evidence type="ECO:0000256" key="1">
    <source>
        <dbReference type="SAM" id="MobiDB-lite"/>
    </source>
</evidence>
<dbReference type="Proteomes" id="UP000324632">
    <property type="component" value="Chromosome 7"/>
</dbReference>
<accession>A0A5A9P9U0</accession>
<protein>
    <submittedName>
        <fullName evidence="2">Partitioning defective 3-like protein</fullName>
    </submittedName>
</protein>
<sequence length="225" mass="25733">MYILLTPSNHDRIQRLRQEFQQVRQEEVEPNDRHRNYSLEQPWSNCSSQPTSGCHSVSVEVQLQRQEARDSFTHAQRQYSSLPRHPRKTPTPASESEWERTCPPGDGFQLAKDSGRYSSYQGPRSVPRTFPRPSCRNGLSAPPGPAGTSVGSGYNARVLLEAQELLRQEQRRREQELKGRGPPMRVDYESQDSKGPLRQDVPPSPQQIVRLGRIHTPEKPRPFLS</sequence>
<keyword evidence="3" id="KW-1185">Reference proteome</keyword>
<comment type="caution">
    <text evidence="2">The sequence shown here is derived from an EMBL/GenBank/DDBJ whole genome shotgun (WGS) entry which is preliminary data.</text>
</comment>
<evidence type="ECO:0000313" key="3">
    <source>
        <dbReference type="Proteomes" id="UP000324632"/>
    </source>
</evidence>
<name>A0A5A9P9U0_9TELE</name>
<feature type="compositionally biased region" description="Basic and acidic residues" evidence="1">
    <location>
        <begin position="215"/>
        <end position="225"/>
    </location>
</feature>
<reference evidence="2 3" key="1">
    <citation type="journal article" date="2019" name="Mol. Ecol. Resour.">
        <title>Chromosome-level genome assembly of Triplophysa tibetana, a fish adapted to the harsh high-altitude environment of the Tibetan Plateau.</title>
        <authorList>
            <person name="Yang X."/>
            <person name="Liu H."/>
            <person name="Ma Z."/>
            <person name="Zou Y."/>
            <person name="Zou M."/>
            <person name="Mao Y."/>
            <person name="Li X."/>
            <person name="Wang H."/>
            <person name="Chen T."/>
            <person name="Wang W."/>
            <person name="Yang R."/>
        </authorList>
    </citation>
    <scope>NUCLEOTIDE SEQUENCE [LARGE SCALE GENOMIC DNA]</scope>
    <source>
        <strain evidence="2">TTIB1903HZAU</strain>
        <tissue evidence="2">Muscle</tissue>
    </source>
</reference>
<dbReference type="GO" id="GO:0005938">
    <property type="term" value="C:cell cortex"/>
    <property type="evidence" value="ECO:0007669"/>
    <property type="project" value="TreeGrafter"/>
</dbReference>
<dbReference type="GO" id="GO:0016324">
    <property type="term" value="C:apical plasma membrane"/>
    <property type="evidence" value="ECO:0007669"/>
    <property type="project" value="TreeGrafter"/>
</dbReference>
<proteinExistence type="predicted"/>
<dbReference type="AlphaFoldDB" id="A0A5A9P9U0"/>
<dbReference type="GO" id="GO:0005912">
    <property type="term" value="C:adherens junction"/>
    <property type="evidence" value="ECO:0007669"/>
    <property type="project" value="TreeGrafter"/>
</dbReference>
<feature type="region of interest" description="Disordered" evidence="1">
    <location>
        <begin position="69"/>
        <end position="152"/>
    </location>
</feature>
<feature type="region of interest" description="Disordered" evidence="1">
    <location>
        <begin position="169"/>
        <end position="225"/>
    </location>
</feature>
<dbReference type="InterPro" id="IPR052213">
    <property type="entry name" value="PAR3"/>
</dbReference>
<feature type="compositionally biased region" description="Basic and acidic residues" evidence="1">
    <location>
        <begin position="186"/>
        <end position="197"/>
    </location>
</feature>
<gene>
    <name evidence="2" type="ORF">E1301_Tti023621</name>
</gene>
<dbReference type="EMBL" id="SOYY01000007">
    <property type="protein sequence ID" value="KAA0718748.1"/>
    <property type="molecule type" value="Genomic_DNA"/>
</dbReference>
<evidence type="ECO:0000313" key="2">
    <source>
        <dbReference type="EMBL" id="KAA0718748.1"/>
    </source>
</evidence>
<feature type="compositionally biased region" description="Polar residues" evidence="1">
    <location>
        <begin position="38"/>
        <end position="51"/>
    </location>
</feature>
<dbReference type="PANTHER" id="PTHR16484">
    <property type="entry name" value="PARTITIONING DEFECTIVE 3 RELATED"/>
    <property type="match status" value="1"/>
</dbReference>
<dbReference type="GO" id="GO:0051660">
    <property type="term" value="P:establishment of centrosome localization"/>
    <property type="evidence" value="ECO:0007669"/>
    <property type="project" value="TreeGrafter"/>
</dbReference>